<proteinExistence type="predicted"/>
<organism evidence="1 2">
    <name type="scientific">Nonomuraea maritima</name>
    <dbReference type="NCBI Taxonomy" id="683260"/>
    <lineage>
        <taxon>Bacteria</taxon>
        <taxon>Bacillati</taxon>
        <taxon>Actinomycetota</taxon>
        <taxon>Actinomycetes</taxon>
        <taxon>Streptosporangiales</taxon>
        <taxon>Streptosporangiaceae</taxon>
        <taxon>Nonomuraea</taxon>
    </lineage>
</organism>
<gene>
    <name evidence="1" type="ORF">SAMN05421874_15113</name>
</gene>
<name>A0A1G9S163_9ACTN</name>
<keyword evidence="2" id="KW-1185">Reference proteome</keyword>
<sequence>MVMMHGQWYLGYPGSEGESVVDGAEEGAFCRRCGAEFLGDMVIDLDDTSHLDDPDATGLPTVS</sequence>
<accession>A0A1G9S163</accession>
<dbReference type="AlphaFoldDB" id="A0A1G9S163"/>
<evidence type="ECO:0000313" key="1">
    <source>
        <dbReference type="EMBL" id="SDM29223.1"/>
    </source>
</evidence>
<reference evidence="1 2" key="1">
    <citation type="submission" date="2016-10" db="EMBL/GenBank/DDBJ databases">
        <authorList>
            <person name="de Groot N.N."/>
        </authorList>
    </citation>
    <scope>NUCLEOTIDE SEQUENCE [LARGE SCALE GENOMIC DNA]</scope>
    <source>
        <strain evidence="1 2">CGMCC 4.5681</strain>
    </source>
</reference>
<dbReference type="Proteomes" id="UP000198683">
    <property type="component" value="Unassembled WGS sequence"/>
</dbReference>
<evidence type="ECO:0000313" key="2">
    <source>
        <dbReference type="Proteomes" id="UP000198683"/>
    </source>
</evidence>
<dbReference type="EMBL" id="FNFB01000051">
    <property type="protein sequence ID" value="SDM29223.1"/>
    <property type="molecule type" value="Genomic_DNA"/>
</dbReference>
<protein>
    <submittedName>
        <fullName evidence="1">Uncharacterized protein</fullName>
    </submittedName>
</protein>
<dbReference type="STRING" id="683260.SAMN05421874_15113"/>